<proteinExistence type="predicted"/>
<evidence type="ECO:0000259" key="2">
    <source>
        <dbReference type="Pfam" id="PF13966"/>
    </source>
</evidence>
<dbReference type="InterPro" id="IPR002156">
    <property type="entry name" value="RNaseH_domain"/>
</dbReference>
<keyword evidence="4" id="KW-1185">Reference proteome</keyword>
<dbReference type="Pfam" id="PF13966">
    <property type="entry name" value="zf-RVT"/>
    <property type="match status" value="1"/>
</dbReference>
<dbReference type="CDD" id="cd06222">
    <property type="entry name" value="RNase_H_like"/>
    <property type="match status" value="1"/>
</dbReference>
<dbReference type="EMBL" id="JBBPBN010000021">
    <property type="protein sequence ID" value="KAK9016035.1"/>
    <property type="molecule type" value="Genomic_DNA"/>
</dbReference>
<dbReference type="InterPro" id="IPR026960">
    <property type="entry name" value="RVT-Znf"/>
</dbReference>
<sequence>MDRLGHSITDAVNSGDWTPFRFARNGTALSHLFFADDLVLYAKADTEQARRIANILNLFGASSGHRVSSRKSQILFSSNTPSHIQQEIGDILGFQRVENFGRYLGVPVLSNRLRCSDFDFILDNLRKKLNGWSSRSLSMAGRITLAKAVLSAIPVYYMQTMMFPKRVCHAIEGIIRRFIWGSTLAAPKVSLVNWESICQPIQRGGLGFRNVYSQNQAFIQKLGFLFISNPQALWVRCLREKYRIHDAMPSSIAQNSCSSLWRALSKVWEALLSNVAWSLGNGHSVNFLTDIWVPALGPLRDYARDSLDATNHVSFDSVLTANGDWDVAKLAQIFTEDALPYIIGVKPPSPQGGSDRCIWRWTNHHGFELKSAYDRCAPLILEETDPIWNQIWKLQVPQRIRCFLWLASRQKLMTNLHRCRRTLSDDPYCPICQEAEESIIHTFRDCARLQQVWRYIIPSSLATYFFSNPIKVWLRQNLCSNILFRNSIPWKLVFASILWQFWKCRNDVVFVGDSASVECTLSRGIAWAQYYNDGWLHPMQTVNAPPRTIPWRNPEHGCLCLNVDGAVSLNTGKATIGGLLRDTAGNFIFGFSKYIGFTNSLHAELWALYVGLQLAWDHGVNFLQIQTDCKRVLELLHDTNVDSCPISLVRSIHQFWRRAWYVDLIWVPRSSNQAADSMARIANCSSFDLLFFSDPPAQLHDVLTTDALVLSL</sequence>
<comment type="caution">
    <text evidence="3">The sequence shown here is derived from an EMBL/GenBank/DDBJ whole genome shotgun (WGS) entry which is preliminary data.</text>
</comment>
<dbReference type="InterPro" id="IPR012337">
    <property type="entry name" value="RNaseH-like_sf"/>
</dbReference>
<evidence type="ECO:0000259" key="1">
    <source>
        <dbReference type="Pfam" id="PF13456"/>
    </source>
</evidence>
<dbReference type="InterPro" id="IPR044730">
    <property type="entry name" value="RNase_H-like_dom_plant"/>
</dbReference>
<dbReference type="SUPFAM" id="SSF53098">
    <property type="entry name" value="Ribonuclease H-like"/>
    <property type="match status" value="1"/>
</dbReference>
<dbReference type="Pfam" id="PF13456">
    <property type="entry name" value="RVT_3"/>
    <property type="match status" value="1"/>
</dbReference>
<dbReference type="Gene3D" id="3.30.420.10">
    <property type="entry name" value="Ribonuclease H-like superfamily/Ribonuclease H"/>
    <property type="match status" value="1"/>
</dbReference>
<gene>
    <name evidence="3" type="ORF">V6N11_007120</name>
</gene>
<accession>A0ABR2RSU3</accession>
<feature type="domain" description="Reverse transcriptase zinc-binding" evidence="2">
    <location>
        <begin position="367"/>
        <end position="453"/>
    </location>
</feature>
<dbReference type="InterPro" id="IPR036397">
    <property type="entry name" value="RNaseH_sf"/>
</dbReference>
<organism evidence="3 4">
    <name type="scientific">Hibiscus sabdariffa</name>
    <name type="common">roselle</name>
    <dbReference type="NCBI Taxonomy" id="183260"/>
    <lineage>
        <taxon>Eukaryota</taxon>
        <taxon>Viridiplantae</taxon>
        <taxon>Streptophyta</taxon>
        <taxon>Embryophyta</taxon>
        <taxon>Tracheophyta</taxon>
        <taxon>Spermatophyta</taxon>
        <taxon>Magnoliopsida</taxon>
        <taxon>eudicotyledons</taxon>
        <taxon>Gunneridae</taxon>
        <taxon>Pentapetalae</taxon>
        <taxon>rosids</taxon>
        <taxon>malvids</taxon>
        <taxon>Malvales</taxon>
        <taxon>Malvaceae</taxon>
        <taxon>Malvoideae</taxon>
        <taxon>Hibiscus</taxon>
    </lineage>
</organism>
<feature type="domain" description="RNase H type-1" evidence="1">
    <location>
        <begin position="562"/>
        <end position="680"/>
    </location>
</feature>
<dbReference type="PANTHER" id="PTHR33116:SF75">
    <property type="entry name" value="RIBONUCLEASE H PROTEIN"/>
    <property type="match status" value="1"/>
</dbReference>
<evidence type="ECO:0000313" key="3">
    <source>
        <dbReference type="EMBL" id="KAK9016035.1"/>
    </source>
</evidence>
<dbReference type="Proteomes" id="UP001396334">
    <property type="component" value="Unassembled WGS sequence"/>
</dbReference>
<protein>
    <submittedName>
        <fullName evidence="3">Uncharacterized protein</fullName>
    </submittedName>
</protein>
<reference evidence="3 4" key="1">
    <citation type="journal article" date="2024" name="G3 (Bethesda)">
        <title>Genome assembly of Hibiscus sabdariffa L. provides insights into metabolisms of medicinal natural products.</title>
        <authorList>
            <person name="Kim T."/>
        </authorList>
    </citation>
    <scope>NUCLEOTIDE SEQUENCE [LARGE SCALE GENOMIC DNA]</scope>
    <source>
        <strain evidence="3">TK-2024</strain>
        <tissue evidence="3">Old leaves</tissue>
    </source>
</reference>
<dbReference type="PANTHER" id="PTHR33116">
    <property type="entry name" value="REVERSE TRANSCRIPTASE ZINC-BINDING DOMAIN-CONTAINING PROTEIN-RELATED-RELATED"/>
    <property type="match status" value="1"/>
</dbReference>
<evidence type="ECO:0000313" key="4">
    <source>
        <dbReference type="Proteomes" id="UP001396334"/>
    </source>
</evidence>
<name>A0ABR2RSU3_9ROSI</name>